<accession>A0A8K0SQU2</accession>
<sequence length="78" mass="8454">MSGLPLSTLEQMGYLSSSSVQRPSADGWTDEQLHVNMVRATGRSERSLICCGTSHTSKSQTPALTLRYTSRHSTAISP</sequence>
<protein>
    <submittedName>
        <fullName evidence="2">Uncharacterized protein</fullName>
    </submittedName>
</protein>
<evidence type="ECO:0000256" key="1">
    <source>
        <dbReference type="SAM" id="MobiDB-lite"/>
    </source>
</evidence>
<name>A0A8K0SQU2_9HYPO</name>
<evidence type="ECO:0000313" key="3">
    <source>
        <dbReference type="Proteomes" id="UP000813444"/>
    </source>
</evidence>
<feature type="region of interest" description="Disordered" evidence="1">
    <location>
        <begin position="53"/>
        <end position="78"/>
    </location>
</feature>
<reference evidence="2" key="1">
    <citation type="journal article" date="2021" name="Nat. Commun.">
        <title>Genetic determinants of endophytism in the Arabidopsis root mycobiome.</title>
        <authorList>
            <person name="Mesny F."/>
            <person name="Miyauchi S."/>
            <person name="Thiergart T."/>
            <person name="Pickel B."/>
            <person name="Atanasova L."/>
            <person name="Karlsson M."/>
            <person name="Huettel B."/>
            <person name="Barry K.W."/>
            <person name="Haridas S."/>
            <person name="Chen C."/>
            <person name="Bauer D."/>
            <person name="Andreopoulos W."/>
            <person name="Pangilinan J."/>
            <person name="LaButti K."/>
            <person name="Riley R."/>
            <person name="Lipzen A."/>
            <person name="Clum A."/>
            <person name="Drula E."/>
            <person name="Henrissat B."/>
            <person name="Kohler A."/>
            <person name="Grigoriev I.V."/>
            <person name="Martin F.M."/>
            <person name="Hacquard S."/>
        </authorList>
    </citation>
    <scope>NUCLEOTIDE SEQUENCE</scope>
    <source>
        <strain evidence="2">MPI-CAGE-CH-0235</strain>
    </source>
</reference>
<gene>
    <name evidence="2" type="ORF">B0I35DRAFT_434583</name>
</gene>
<dbReference type="OrthoDB" id="5343383at2759"/>
<dbReference type="Proteomes" id="UP000813444">
    <property type="component" value="Unassembled WGS sequence"/>
</dbReference>
<evidence type="ECO:0000313" key="2">
    <source>
        <dbReference type="EMBL" id="KAH7317113.1"/>
    </source>
</evidence>
<dbReference type="AlphaFoldDB" id="A0A8K0SQU2"/>
<organism evidence="2 3">
    <name type="scientific">Stachybotrys elegans</name>
    <dbReference type="NCBI Taxonomy" id="80388"/>
    <lineage>
        <taxon>Eukaryota</taxon>
        <taxon>Fungi</taxon>
        <taxon>Dikarya</taxon>
        <taxon>Ascomycota</taxon>
        <taxon>Pezizomycotina</taxon>
        <taxon>Sordariomycetes</taxon>
        <taxon>Hypocreomycetidae</taxon>
        <taxon>Hypocreales</taxon>
        <taxon>Stachybotryaceae</taxon>
        <taxon>Stachybotrys</taxon>
    </lineage>
</organism>
<keyword evidence="3" id="KW-1185">Reference proteome</keyword>
<dbReference type="EMBL" id="JAGPNK010000008">
    <property type="protein sequence ID" value="KAH7317113.1"/>
    <property type="molecule type" value="Genomic_DNA"/>
</dbReference>
<proteinExistence type="predicted"/>
<comment type="caution">
    <text evidence="2">The sequence shown here is derived from an EMBL/GenBank/DDBJ whole genome shotgun (WGS) entry which is preliminary data.</text>
</comment>